<proteinExistence type="inferred from homology"/>
<accession>A0A0U3MDE1</accession>
<gene>
    <name evidence="4" type="ORF">RD2015_2181</name>
</gene>
<dbReference type="InterPro" id="IPR001509">
    <property type="entry name" value="Epimerase_deHydtase"/>
</dbReference>
<organism evidence="4 5">
    <name type="scientific">Roseateles depolymerans</name>
    <dbReference type="NCBI Taxonomy" id="76731"/>
    <lineage>
        <taxon>Bacteria</taxon>
        <taxon>Pseudomonadati</taxon>
        <taxon>Pseudomonadota</taxon>
        <taxon>Betaproteobacteria</taxon>
        <taxon>Burkholderiales</taxon>
        <taxon>Sphaerotilaceae</taxon>
        <taxon>Roseateles</taxon>
    </lineage>
</organism>
<evidence type="ECO:0000256" key="3">
    <source>
        <dbReference type="ARBA" id="ARBA00023027"/>
    </source>
</evidence>
<name>A0A0U3MDE1_9BURK</name>
<dbReference type="PANTHER" id="PTHR43103:SF5">
    <property type="entry name" value="4-EPIMERASE, PUTATIVE (AFU_ORTHOLOGUE AFUA_7G00360)-RELATED"/>
    <property type="match status" value="1"/>
</dbReference>
<evidence type="ECO:0000313" key="5">
    <source>
        <dbReference type="Proteomes" id="UP000060699"/>
    </source>
</evidence>
<keyword evidence="5" id="KW-1185">Reference proteome</keyword>
<dbReference type="OrthoDB" id="8770295at2"/>
<protein>
    <submittedName>
        <fullName evidence="4">NAD-dependent epimerase/dehydratase</fullName>
    </submittedName>
</protein>
<dbReference type="EMBL" id="CP013729">
    <property type="protein sequence ID" value="ALV06653.1"/>
    <property type="molecule type" value="Genomic_DNA"/>
</dbReference>
<comment type="similarity">
    <text evidence="1">Belongs to the NAD(P)-dependent epimerase/dehydratase family.</text>
</comment>
<reference evidence="4 5" key="1">
    <citation type="submission" date="2015-12" db="EMBL/GenBank/DDBJ databases">
        <title>Complete genome of Roseateles depolymerans KCTC 42856.</title>
        <authorList>
            <person name="Kim K.M."/>
        </authorList>
    </citation>
    <scope>NUCLEOTIDE SEQUENCE [LARGE SCALE GENOMIC DNA]</scope>
    <source>
        <strain evidence="4 5">KCTC 42856</strain>
    </source>
</reference>
<sequence length="274" mass="29756">MTSSPAAAGLDTVLLTGAAGTLGRMLRAPLGTACRRLILSDLRPLEGPLADHEEDRPCDLTDRAAVQRLLQGVDAVVHLGAHSVEAPFEQMARANLDGVFHLYEAARLAGTRRVVFASSNHVTGCYPQGHPLDPTDPARPDGYYGVTKLFGEGMAQLYWYRYGVESVCLRIGTCLPEPPDRRALSTWISPRDLFSLVCASLRAPEVGCLVTYAISDNPARWYSDTGWAQLGYQPQDSAEPWRDQVGDKVFPEDSLMARLQGGSFLGIGPFDPPA</sequence>
<evidence type="ECO:0000313" key="4">
    <source>
        <dbReference type="EMBL" id="ALV06653.1"/>
    </source>
</evidence>
<keyword evidence="3" id="KW-0520">NAD</keyword>
<dbReference type="Proteomes" id="UP000060699">
    <property type="component" value="Chromosome"/>
</dbReference>
<dbReference type="SUPFAM" id="SSF51735">
    <property type="entry name" value="NAD(P)-binding Rossmann-fold domains"/>
    <property type="match status" value="1"/>
</dbReference>
<dbReference type="STRING" id="76731.RD2015_2181"/>
<dbReference type="Pfam" id="PF01370">
    <property type="entry name" value="Epimerase"/>
    <property type="match status" value="1"/>
</dbReference>
<evidence type="ECO:0000256" key="1">
    <source>
        <dbReference type="ARBA" id="ARBA00007637"/>
    </source>
</evidence>
<dbReference type="GO" id="GO:0016491">
    <property type="term" value="F:oxidoreductase activity"/>
    <property type="evidence" value="ECO:0007669"/>
    <property type="project" value="UniProtKB-KW"/>
</dbReference>
<dbReference type="RefSeq" id="WP_058934896.1">
    <property type="nucleotide sequence ID" value="NZ_CP013729.1"/>
</dbReference>
<dbReference type="KEGG" id="rdp:RD2015_2181"/>
<dbReference type="PANTHER" id="PTHR43103">
    <property type="entry name" value="NUCLEOSIDE-DIPHOSPHATE-SUGAR EPIMERASE"/>
    <property type="match status" value="1"/>
</dbReference>
<dbReference type="Gene3D" id="3.40.50.720">
    <property type="entry name" value="NAD(P)-binding Rossmann-like Domain"/>
    <property type="match status" value="1"/>
</dbReference>
<dbReference type="InterPro" id="IPR036291">
    <property type="entry name" value="NAD(P)-bd_dom_sf"/>
</dbReference>
<evidence type="ECO:0000256" key="2">
    <source>
        <dbReference type="ARBA" id="ARBA00023002"/>
    </source>
</evidence>
<dbReference type="AlphaFoldDB" id="A0A0U3MDE1"/>
<keyword evidence="2" id="KW-0560">Oxidoreductase</keyword>